<gene>
    <name evidence="1" type="ORF">Mal52_60610</name>
</gene>
<dbReference type="AlphaFoldDB" id="A0A517ZYH4"/>
<protein>
    <recommendedName>
        <fullName evidence="3">TIGR00266 family protein</fullName>
    </recommendedName>
</protein>
<dbReference type="NCBIfam" id="TIGR00266">
    <property type="entry name" value="TIGR00266 family protein"/>
    <property type="match status" value="1"/>
</dbReference>
<sequence length="223" mass="24666">MDYHIECNPTYSAVEIALQAGESIVSEAGAMAWMTSNMQTKTSTRGGVMAGLKRALLTKESFFQNTYTPQGDSGSVTFAPGSSGDIVAMELNNEELFLEKGAYLASGEDVNCNSKWDGLKGIFNQGMFVLRVTGTGPLFFHSYGRIEEIDVDGEYVTDNGYAVAWEPSLSYTLTRAKKIRSFLFADQLLLKFSGRGRVWVQSRSARVLANWAHPFRPVQRDND</sequence>
<dbReference type="InterPro" id="IPR036983">
    <property type="entry name" value="AIM24_sf"/>
</dbReference>
<reference evidence="1 2" key="1">
    <citation type="submission" date="2019-02" db="EMBL/GenBank/DDBJ databases">
        <title>Deep-cultivation of Planctomycetes and their phenomic and genomic characterization uncovers novel biology.</title>
        <authorList>
            <person name="Wiegand S."/>
            <person name="Jogler M."/>
            <person name="Boedeker C."/>
            <person name="Pinto D."/>
            <person name="Vollmers J."/>
            <person name="Rivas-Marin E."/>
            <person name="Kohn T."/>
            <person name="Peeters S.H."/>
            <person name="Heuer A."/>
            <person name="Rast P."/>
            <person name="Oberbeckmann S."/>
            <person name="Bunk B."/>
            <person name="Jeske O."/>
            <person name="Meyerdierks A."/>
            <person name="Storesund J.E."/>
            <person name="Kallscheuer N."/>
            <person name="Luecker S."/>
            <person name="Lage O.M."/>
            <person name="Pohl T."/>
            <person name="Merkel B.J."/>
            <person name="Hornburger P."/>
            <person name="Mueller R.-W."/>
            <person name="Bruemmer F."/>
            <person name="Labrenz M."/>
            <person name="Spormann A.M."/>
            <person name="Op den Camp H."/>
            <person name="Overmann J."/>
            <person name="Amann R."/>
            <person name="Jetten M.S.M."/>
            <person name="Mascher T."/>
            <person name="Medema M.H."/>
            <person name="Devos D.P."/>
            <person name="Kaster A.-K."/>
            <person name="Ovreas L."/>
            <person name="Rohde M."/>
            <person name="Galperin M.Y."/>
            <person name="Jogler C."/>
        </authorList>
    </citation>
    <scope>NUCLEOTIDE SEQUENCE [LARGE SCALE GENOMIC DNA]</scope>
    <source>
        <strain evidence="1 2">Mal52</strain>
    </source>
</reference>
<dbReference type="PANTHER" id="PTHR43657:SF1">
    <property type="entry name" value="ALTERED INHERITANCE OF MITOCHONDRIA PROTEIN 24, MITOCHONDRIAL"/>
    <property type="match status" value="1"/>
</dbReference>
<evidence type="ECO:0008006" key="3">
    <source>
        <dbReference type="Google" id="ProtNLM"/>
    </source>
</evidence>
<keyword evidence="2" id="KW-1185">Reference proteome</keyword>
<dbReference type="InterPro" id="IPR002838">
    <property type="entry name" value="AIM24"/>
</dbReference>
<dbReference type="RefSeq" id="WP_145380337.1">
    <property type="nucleotide sequence ID" value="NZ_CP036276.1"/>
</dbReference>
<dbReference type="SUPFAM" id="SSF51219">
    <property type="entry name" value="TRAP-like"/>
    <property type="match status" value="1"/>
</dbReference>
<name>A0A517ZYH4_9PLAN</name>
<dbReference type="Proteomes" id="UP000319383">
    <property type="component" value="Chromosome"/>
</dbReference>
<proteinExistence type="predicted"/>
<organism evidence="1 2">
    <name type="scientific">Symmachiella dynata</name>
    <dbReference type="NCBI Taxonomy" id="2527995"/>
    <lineage>
        <taxon>Bacteria</taxon>
        <taxon>Pseudomonadati</taxon>
        <taxon>Planctomycetota</taxon>
        <taxon>Planctomycetia</taxon>
        <taxon>Planctomycetales</taxon>
        <taxon>Planctomycetaceae</taxon>
        <taxon>Symmachiella</taxon>
    </lineage>
</organism>
<dbReference type="EMBL" id="CP036276">
    <property type="protein sequence ID" value="QDU47529.1"/>
    <property type="molecule type" value="Genomic_DNA"/>
</dbReference>
<dbReference type="Pfam" id="PF01987">
    <property type="entry name" value="AIM24"/>
    <property type="match status" value="1"/>
</dbReference>
<dbReference type="PANTHER" id="PTHR43657">
    <property type="entry name" value="TRYPTOPHAN RNA-BINDING ATTENUATOR PROTEIN-LIKE PROTEIN"/>
    <property type="match status" value="1"/>
</dbReference>
<evidence type="ECO:0000313" key="2">
    <source>
        <dbReference type="Proteomes" id="UP000319383"/>
    </source>
</evidence>
<evidence type="ECO:0000313" key="1">
    <source>
        <dbReference type="EMBL" id="QDU47529.1"/>
    </source>
</evidence>
<dbReference type="InterPro" id="IPR016031">
    <property type="entry name" value="Trp_RNA-bd_attenuator-like_dom"/>
</dbReference>
<dbReference type="Gene3D" id="3.60.160.10">
    <property type="entry name" value="Mitochondrial biogenesis AIM24"/>
    <property type="match status" value="1"/>
</dbReference>
<dbReference type="KEGG" id="sdyn:Mal52_60610"/>
<accession>A0A517ZYH4</accession>